<evidence type="ECO:0000313" key="10">
    <source>
        <dbReference type="EMBL" id="GHD98116.1"/>
    </source>
</evidence>
<dbReference type="PANTHER" id="PTHR34933">
    <property type="entry name" value="FLAGELLAR L-RING PROTEIN"/>
    <property type="match status" value="1"/>
</dbReference>
<dbReference type="Pfam" id="PF02107">
    <property type="entry name" value="FlgH"/>
    <property type="match status" value="1"/>
</dbReference>
<feature type="chain" id="PRO_5042903482" evidence="9">
    <location>
        <begin position="28"/>
        <end position="223"/>
    </location>
</feature>
<evidence type="ECO:0000256" key="4">
    <source>
        <dbReference type="ARBA" id="ARBA00006929"/>
    </source>
</evidence>
<accession>A0AAN4UMS6</accession>
<comment type="subcellular location">
    <subcellularLocation>
        <location evidence="2">Bacterial flagellum basal body</location>
    </subcellularLocation>
    <subcellularLocation>
        <location evidence="3">Cell outer membrane</location>
    </subcellularLocation>
</comment>
<protein>
    <submittedName>
        <fullName evidence="10 11">Flagellar L-ring protein</fullName>
    </submittedName>
</protein>
<reference evidence="10" key="1">
    <citation type="journal article" date="2014" name="Int. J. Syst. Evol. Microbiol.">
        <title>Complete genome sequence of Corynebacterium casei LMG S-19264T (=DSM 44701T), isolated from a smear-ripened cheese.</title>
        <authorList>
            <consortium name="US DOE Joint Genome Institute (JGI-PGF)"/>
            <person name="Walter F."/>
            <person name="Albersmeier A."/>
            <person name="Kalinowski J."/>
            <person name="Ruckert C."/>
        </authorList>
    </citation>
    <scope>NUCLEOTIDE SEQUENCE</scope>
    <source>
        <strain evidence="10">CGMCC 1.10859</strain>
    </source>
</reference>
<evidence type="ECO:0000256" key="1">
    <source>
        <dbReference type="ARBA" id="ARBA00002591"/>
    </source>
</evidence>
<dbReference type="GO" id="GO:0009279">
    <property type="term" value="C:cell outer membrane"/>
    <property type="evidence" value="ECO:0007669"/>
    <property type="project" value="UniProtKB-SubCell"/>
</dbReference>
<keyword evidence="10" id="KW-0969">Cilium</keyword>
<evidence type="ECO:0000256" key="5">
    <source>
        <dbReference type="ARBA" id="ARBA00022729"/>
    </source>
</evidence>
<dbReference type="GO" id="GO:0003774">
    <property type="term" value="F:cytoskeletal motor activity"/>
    <property type="evidence" value="ECO:0007669"/>
    <property type="project" value="InterPro"/>
</dbReference>
<keyword evidence="12" id="KW-1185">Reference proteome</keyword>
<dbReference type="EMBL" id="BNAB01000001">
    <property type="protein sequence ID" value="GHD98116.1"/>
    <property type="molecule type" value="Genomic_DNA"/>
</dbReference>
<dbReference type="Proteomes" id="UP000634647">
    <property type="component" value="Unassembled WGS sequence"/>
</dbReference>
<keyword evidence="5 9" id="KW-0732">Signal</keyword>
<reference evidence="10" key="3">
    <citation type="submission" date="2023-06" db="EMBL/GenBank/DDBJ databases">
        <authorList>
            <person name="Sun Q."/>
            <person name="Zhou Y."/>
        </authorList>
    </citation>
    <scope>NUCLEOTIDE SEQUENCE</scope>
    <source>
        <strain evidence="10">CGMCC 1.10859</strain>
    </source>
</reference>
<dbReference type="PRINTS" id="PR01008">
    <property type="entry name" value="FLGLRINGFLGH"/>
</dbReference>
<keyword evidence="10" id="KW-0282">Flagellum</keyword>
<dbReference type="PANTHER" id="PTHR34933:SF1">
    <property type="entry name" value="FLAGELLAR L-RING PROTEIN"/>
    <property type="match status" value="1"/>
</dbReference>
<keyword evidence="10" id="KW-0966">Cell projection</keyword>
<evidence type="ECO:0000256" key="7">
    <source>
        <dbReference type="ARBA" id="ARBA00023143"/>
    </source>
</evidence>
<gene>
    <name evidence="10" type="primary">flgH</name>
    <name evidence="10" type="ORF">GCM10008024_00340</name>
    <name evidence="11" type="ORF">SAMN05444006_104183</name>
</gene>
<dbReference type="PROSITE" id="PS51257">
    <property type="entry name" value="PROKAR_LIPOPROTEIN"/>
    <property type="match status" value="1"/>
</dbReference>
<comment type="function">
    <text evidence="1">Assembles around the rod to form the L-ring and probably protects the motor/basal body from shearing forces during rotation.</text>
</comment>
<dbReference type="RefSeq" id="WP_051646080.1">
    <property type="nucleotide sequence ID" value="NZ_BNAB01000001.1"/>
</dbReference>
<sequence length="223" mass="23045">MIRARRSIAAPAAGLALAVVLSGCATKAPSKRLFVQPAQFPVQARAAPDAVNGSVVPVNATGSPYGNQADWQPGDIVTVNVSLSTTAQNSDNGNLKKSATFNDSGTQILGYKPTLQLSSKTAFAGAGTTSGSNNVTTELAAVVTRVEPNGVLALRGRTNVNINGNVTGIEVTGFARPQDIGPNNTLDSSQLADANIQYVGIGDINSAHHVPWLESTLSKYSPF</sequence>
<evidence type="ECO:0000256" key="9">
    <source>
        <dbReference type="SAM" id="SignalP"/>
    </source>
</evidence>
<dbReference type="InterPro" id="IPR000527">
    <property type="entry name" value="Flag_Lring"/>
</dbReference>
<organism evidence="10 13">
    <name type="scientific">Allgaiera indica</name>
    <dbReference type="NCBI Taxonomy" id="765699"/>
    <lineage>
        <taxon>Bacteria</taxon>
        <taxon>Pseudomonadati</taxon>
        <taxon>Pseudomonadota</taxon>
        <taxon>Alphaproteobacteria</taxon>
        <taxon>Rhodobacterales</taxon>
        <taxon>Paracoccaceae</taxon>
        <taxon>Allgaiera</taxon>
    </lineage>
</organism>
<dbReference type="EMBL" id="FNOB01000004">
    <property type="protein sequence ID" value="SDW53562.1"/>
    <property type="molecule type" value="Genomic_DNA"/>
</dbReference>
<reference evidence="11 12" key="2">
    <citation type="submission" date="2016-10" db="EMBL/GenBank/DDBJ databases">
        <authorList>
            <person name="Varghese N."/>
            <person name="Submissions S."/>
        </authorList>
    </citation>
    <scope>NUCLEOTIDE SEQUENCE [LARGE SCALE GENOMIC DNA]</scope>
    <source>
        <strain evidence="11 12">DSM 24802</strain>
    </source>
</reference>
<evidence type="ECO:0000313" key="11">
    <source>
        <dbReference type="EMBL" id="SDW53562.1"/>
    </source>
</evidence>
<keyword evidence="7" id="KW-0975">Bacterial flagellum</keyword>
<feature type="signal peptide" evidence="9">
    <location>
        <begin position="1"/>
        <end position="27"/>
    </location>
</feature>
<comment type="caution">
    <text evidence="10">The sequence shown here is derived from an EMBL/GenBank/DDBJ whole genome shotgun (WGS) entry which is preliminary data.</text>
</comment>
<proteinExistence type="inferred from homology"/>
<dbReference type="Proteomes" id="UP000199541">
    <property type="component" value="Unassembled WGS sequence"/>
</dbReference>
<evidence type="ECO:0000256" key="2">
    <source>
        <dbReference type="ARBA" id="ARBA00004117"/>
    </source>
</evidence>
<evidence type="ECO:0000313" key="12">
    <source>
        <dbReference type="Proteomes" id="UP000199541"/>
    </source>
</evidence>
<evidence type="ECO:0000256" key="8">
    <source>
        <dbReference type="ARBA" id="ARBA00023237"/>
    </source>
</evidence>
<keyword evidence="8" id="KW-0998">Cell outer membrane</keyword>
<evidence type="ECO:0000313" key="13">
    <source>
        <dbReference type="Proteomes" id="UP000634647"/>
    </source>
</evidence>
<keyword evidence="6" id="KW-0472">Membrane</keyword>
<dbReference type="GO" id="GO:0009427">
    <property type="term" value="C:bacterial-type flagellum basal body, distal rod, L ring"/>
    <property type="evidence" value="ECO:0007669"/>
    <property type="project" value="InterPro"/>
</dbReference>
<evidence type="ECO:0000256" key="6">
    <source>
        <dbReference type="ARBA" id="ARBA00023136"/>
    </source>
</evidence>
<evidence type="ECO:0000256" key="3">
    <source>
        <dbReference type="ARBA" id="ARBA00004442"/>
    </source>
</evidence>
<name>A0AAN4UMS6_9RHOB</name>
<comment type="similarity">
    <text evidence="4">Belongs to the FlgH family.</text>
</comment>
<dbReference type="AlphaFoldDB" id="A0AAN4UMS6"/>
<dbReference type="GO" id="GO:0071973">
    <property type="term" value="P:bacterial-type flagellum-dependent cell motility"/>
    <property type="evidence" value="ECO:0007669"/>
    <property type="project" value="InterPro"/>
</dbReference>